<gene>
    <name evidence="7" type="ORF">HHI36_000785</name>
</gene>
<evidence type="ECO:0000256" key="1">
    <source>
        <dbReference type="ARBA" id="ARBA00004123"/>
    </source>
</evidence>
<dbReference type="FunFam" id="1.10.10.10:FF:000128">
    <property type="entry name" value="DNA-binding protein RFX5 isoform X1"/>
    <property type="match status" value="1"/>
</dbReference>
<evidence type="ECO:0000256" key="4">
    <source>
        <dbReference type="ARBA" id="ARBA00061114"/>
    </source>
</evidence>
<dbReference type="Pfam" id="PF02257">
    <property type="entry name" value="RFX_DNA_binding"/>
    <property type="match status" value="1"/>
</dbReference>
<dbReference type="InterPro" id="IPR036388">
    <property type="entry name" value="WH-like_DNA-bd_sf"/>
</dbReference>
<keyword evidence="2" id="KW-0238">DNA-binding</keyword>
<comment type="similarity">
    <text evidence="4">Belongs to the RFX family.</text>
</comment>
<feature type="compositionally biased region" description="Polar residues" evidence="5">
    <location>
        <begin position="620"/>
        <end position="642"/>
    </location>
</feature>
<dbReference type="SUPFAM" id="SSF46785">
    <property type="entry name" value="Winged helix' DNA-binding domain"/>
    <property type="match status" value="1"/>
</dbReference>
<evidence type="ECO:0000313" key="8">
    <source>
        <dbReference type="Proteomes" id="UP001516400"/>
    </source>
</evidence>
<evidence type="ECO:0000313" key="7">
    <source>
        <dbReference type="EMBL" id="KAL3286276.1"/>
    </source>
</evidence>
<reference evidence="7 8" key="1">
    <citation type="journal article" date="2021" name="BMC Biol.">
        <title>Horizontally acquired antibacterial genes associated with adaptive radiation of ladybird beetles.</title>
        <authorList>
            <person name="Li H.S."/>
            <person name="Tang X.F."/>
            <person name="Huang Y.H."/>
            <person name="Xu Z.Y."/>
            <person name="Chen M.L."/>
            <person name="Du X.Y."/>
            <person name="Qiu B.Y."/>
            <person name="Chen P.T."/>
            <person name="Zhang W."/>
            <person name="Slipinski A."/>
            <person name="Escalona H.E."/>
            <person name="Waterhouse R.M."/>
            <person name="Zwick A."/>
            <person name="Pang H."/>
        </authorList>
    </citation>
    <scope>NUCLEOTIDE SEQUENCE [LARGE SCALE GENOMIC DNA]</scope>
    <source>
        <strain evidence="7">SYSU2018</strain>
    </source>
</reference>
<dbReference type="InterPro" id="IPR039779">
    <property type="entry name" value="RFX-like"/>
</dbReference>
<organism evidence="7 8">
    <name type="scientific">Cryptolaemus montrouzieri</name>
    <dbReference type="NCBI Taxonomy" id="559131"/>
    <lineage>
        <taxon>Eukaryota</taxon>
        <taxon>Metazoa</taxon>
        <taxon>Ecdysozoa</taxon>
        <taxon>Arthropoda</taxon>
        <taxon>Hexapoda</taxon>
        <taxon>Insecta</taxon>
        <taxon>Pterygota</taxon>
        <taxon>Neoptera</taxon>
        <taxon>Endopterygota</taxon>
        <taxon>Coleoptera</taxon>
        <taxon>Polyphaga</taxon>
        <taxon>Cucujiformia</taxon>
        <taxon>Coccinelloidea</taxon>
        <taxon>Coccinellidae</taxon>
        <taxon>Scymninae</taxon>
        <taxon>Scymnini</taxon>
        <taxon>Cryptolaemus</taxon>
    </lineage>
</organism>
<proteinExistence type="inferred from homology"/>
<feature type="domain" description="RFX-type winged-helix" evidence="6">
    <location>
        <begin position="112"/>
        <end position="191"/>
    </location>
</feature>
<evidence type="ECO:0000256" key="3">
    <source>
        <dbReference type="ARBA" id="ARBA00023242"/>
    </source>
</evidence>
<accession>A0ABD2P5U7</accession>
<dbReference type="InterPro" id="IPR003150">
    <property type="entry name" value="DNA-bd_RFX"/>
</dbReference>
<dbReference type="PANTHER" id="PTHR12619">
    <property type="entry name" value="RFX TRANSCRIPTION FACTOR FAMILY"/>
    <property type="match status" value="1"/>
</dbReference>
<feature type="region of interest" description="Disordered" evidence="5">
    <location>
        <begin position="268"/>
        <end position="352"/>
    </location>
</feature>
<name>A0ABD2P5U7_9CUCU</name>
<evidence type="ECO:0000256" key="2">
    <source>
        <dbReference type="ARBA" id="ARBA00023125"/>
    </source>
</evidence>
<dbReference type="GO" id="GO:0003677">
    <property type="term" value="F:DNA binding"/>
    <property type="evidence" value="ECO:0007669"/>
    <property type="project" value="UniProtKB-KW"/>
</dbReference>
<dbReference type="Gene3D" id="1.10.10.10">
    <property type="entry name" value="Winged helix-like DNA-binding domain superfamily/Winged helix DNA-binding domain"/>
    <property type="match status" value="1"/>
</dbReference>
<dbReference type="PROSITE" id="PS51526">
    <property type="entry name" value="RFX_DBD"/>
    <property type="match status" value="1"/>
</dbReference>
<comment type="subcellular location">
    <subcellularLocation>
        <location evidence="1">Nucleus</location>
    </subcellularLocation>
</comment>
<evidence type="ECO:0000259" key="6">
    <source>
        <dbReference type="PROSITE" id="PS51526"/>
    </source>
</evidence>
<comment type="caution">
    <text evidence="7">The sequence shown here is derived from an EMBL/GenBank/DDBJ whole genome shotgun (WGS) entry which is preliminary data.</text>
</comment>
<sequence>MENLKGPVKYRGFQQNSERFADTTDNDNPVKEEFGENVNEYLETIHNSTNSGYKISESSKQTIINILEQIKLLPPLERFLIFIKLNEQISNAGDPLKQPLNPLGSRSEVCRTISWIKTHLEEDPEISLPKQQVYDEYSSYCSKIRMKPLSQADFGKVMKQVYPKVKARRLGTRGNSRYCYSGLRNNTKLRIPTLPVIEEDSCSGAHLMYMQDEKNPLTQISMAAAAWLIVKQWSENQLNATFSSLQALAFFLVVNCSVGIGTEAASQITSMSSSELTEDSETLKSDQSHRDVQIQLQKKILQKDETTKERKRKMQSTKSKTSSGKKSRASSTNEILSETSPSESSASSNTSPIEGKTICDKYQDFNNKPATLPDFNCFQKSVTADESNREENPLVKVSASQSDLARQADVSSLKSIGTKYKTIQPKPLYQLCDNTMYNPLAVADNRSQNSEPSSDKKKDTDEFQTELPLSRERLNSISNVDKDAMDDYLGKNSSQHEEELSKYFNKENDEISEADDTSKISQLRQLLQENGLAKTKSLDVEINSSCDVSTSCQNSPIVNNYPPIAPADPNIIQNISIVSSSARRRVSFEMVLQDETVPPSPNTRRKNFSFTPISPGPHSPTGNGRQSKCSSTNVSPFVSPRNTPVPRVRNFQNPGLTLQILPARRVCTSTSMKVKKELDLSPESILEKEAGQSAQQTKKNFFAMSAPASPMMSNKSMLQALLNTSGKVSYTPNYVHQTTLKQDNSVEVCRLMSTEPVLNLSENNVFRSQSVPLHQMAHEKNSFLLGEGEFLSSLSQDDFNDLDTIGEDEKIGVTTIINSLSDQVYNNNNVEILSIDDKCALIQDNLDKGDLLLTSTNFQKTLPCRNSGRSHSIDVVTFDQKSILSRSVPSTPLPFLHPAQPNEDMVIQNSHSYPSTPLISDDTFNYNVRDCLINGQPIKSDELSQVYEEAFVTFDTLNGEDNIGLEVDEVHFIDKSSVTSDQNFNIRIN</sequence>
<dbReference type="EMBL" id="JABFTP020000185">
    <property type="protein sequence ID" value="KAL3286276.1"/>
    <property type="molecule type" value="Genomic_DNA"/>
</dbReference>
<protein>
    <recommendedName>
        <fullName evidence="6">RFX-type winged-helix domain-containing protein</fullName>
    </recommendedName>
</protein>
<feature type="compositionally biased region" description="Low complexity" evidence="5">
    <location>
        <begin position="329"/>
        <end position="352"/>
    </location>
</feature>
<dbReference type="AlphaFoldDB" id="A0ABD2P5U7"/>
<dbReference type="GO" id="GO:0005634">
    <property type="term" value="C:nucleus"/>
    <property type="evidence" value="ECO:0007669"/>
    <property type="project" value="UniProtKB-SubCell"/>
</dbReference>
<dbReference type="Proteomes" id="UP001516400">
    <property type="component" value="Unassembled WGS sequence"/>
</dbReference>
<feature type="region of interest" description="Disordered" evidence="5">
    <location>
        <begin position="593"/>
        <end position="650"/>
    </location>
</feature>
<keyword evidence="3" id="KW-0539">Nucleus</keyword>
<feature type="compositionally biased region" description="Basic and acidic residues" evidence="5">
    <location>
        <begin position="281"/>
        <end position="292"/>
    </location>
</feature>
<dbReference type="InterPro" id="IPR036390">
    <property type="entry name" value="WH_DNA-bd_sf"/>
</dbReference>
<dbReference type="PANTHER" id="PTHR12619:SF21">
    <property type="entry name" value="RFX-TYPE WINGED-HELIX DOMAIN-CONTAINING PROTEIN"/>
    <property type="match status" value="1"/>
</dbReference>
<feature type="region of interest" description="Disordered" evidence="5">
    <location>
        <begin position="444"/>
        <end position="474"/>
    </location>
</feature>
<keyword evidence="8" id="KW-1185">Reference proteome</keyword>
<dbReference type="GO" id="GO:0006355">
    <property type="term" value="P:regulation of DNA-templated transcription"/>
    <property type="evidence" value="ECO:0007669"/>
    <property type="project" value="UniProtKB-ARBA"/>
</dbReference>
<evidence type="ECO:0000256" key="5">
    <source>
        <dbReference type="SAM" id="MobiDB-lite"/>
    </source>
</evidence>